<comment type="caution">
    <text evidence="1">The sequence shown here is derived from an EMBL/GenBank/DDBJ whole genome shotgun (WGS) entry which is preliminary data.</text>
</comment>
<proteinExistence type="predicted"/>
<gene>
    <name evidence="1" type="ORF">M23134_04231</name>
</gene>
<dbReference type="Proteomes" id="UP000004095">
    <property type="component" value="Unassembled WGS sequence"/>
</dbReference>
<sequence>MEVFDYLLFTHYNFRLDPAEKQWFSGDGKELRGSIESGKKRG</sequence>
<evidence type="ECO:0000313" key="2">
    <source>
        <dbReference type="Proteomes" id="UP000004095"/>
    </source>
</evidence>
<evidence type="ECO:0000313" key="1">
    <source>
        <dbReference type="EMBL" id="EAY31398.1"/>
    </source>
</evidence>
<dbReference type="AlphaFoldDB" id="A1ZE90"/>
<name>A1ZE90_MICM2</name>
<protein>
    <submittedName>
        <fullName evidence="1">Uncharacterized protein</fullName>
    </submittedName>
</protein>
<keyword evidence="2" id="KW-1185">Reference proteome</keyword>
<reference evidence="1 2" key="1">
    <citation type="submission" date="2007-01" db="EMBL/GenBank/DDBJ databases">
        <authorList>
            <person name="Haygood M."/>
            <person name="Podell S."/>
            <person name="Anderson C."/>
            <person name="Hopkinson B."/>
            <person name="Roe K."/>
            <person name="Barbeau K."/>
            <person name="Gaasterland T."/>
            <person name="Ferriera S."/>
            <person name="Johnson J."/>
            <person name="Kravitz S."/>
            <person name="Beeson K."/>
            <person name="Sutton G."/>
            <person name="Rogers Y.-H."/>
            <person name="Friedman R."/>
            <person name="Frazier M."/>
            <person name="Venter J.C."/>
        </authorList>
    </citation>
    <scope>NUCLEOTIDE SEQUENCE [LARGE SCALE GENOMIC DNA]</scope>
    <source>
        <strain evidence="1 2">ATCC 23134</strain>
    </source>
</reference>
<dbReference type="EMBL" id="AAWS01000003">
    <property type="protein sequence ID" value="EAY31398.1"/>
    <property type="molecule type" value="Genomic_DNA"/>
</dbReference>
<accession>A1ZE90</accession>
<organism evidence="1 2">
    <name type="scientific">Microscilla marina ATCC 23134</name>
    <dbReference type="NCBI Taxonomy" id="313606"/>
    <lineage>
        <taxon>Bacteria</taxon>
        <taxon>Pseudomonadati</taxon>
        <taxon>Bacteroidota</taxon>
        <taxon>Cytophagia</taxon>
        <taxon>Cytophagales</taxon>
        <taxon>Microscillaceae</taxon>
        <taxon>Microscilla</taxon>
    </lineage>
</organism>